<reference evidence="7" key="3">
    <citation type="submission" date="2020-10" db="UniProtKB">
        <authorList>
            <consortium name="WormBaseParasite"/>
        </authorList>
    </citation>
    <scope>IDENTIFICATION</scope>
</reference>
<feature type="domain" description="SH3" evidence="4">
    <location>
        <begin position="141"/>
        <end position="201"/>
    </location>
</feature>
<organism evidence="5">
    <name type="scientific">Echinococcus granulosus</name>
    <name type="common">Hydatid tapeworm</name>
    <dbReference type="NCBI Taxonomy" id="6210"/>
    <lineage>
        <taxon>Eukaryota</taxon>
        <taxon>Metazoa</taxon>
        <taxon>Spiralia</taxon>
        <taxon>Lophotrochozoa</taxon>
        <taxon>Platyhelminthes</taxon>
        <taxon>Cestoda</taxon>
        <taxon>Eucestoda</taxon>
        <taxon>Cyclophyllidea</taxon>
        <taxon>Taeniidae</taxon>
        <taxon>Echinococcus</taxon>
        <taxon>Echinococcus granulosus group</taxon>
    </lineage>
</organism>
<evidence type="ECO:0000313" key="7">
    <source>
        <dbReference type="WBParaSite" id="EgrG_000411400"/>
    </source>
</evidence>
<sequence>MFDLLQSLSSTTSESDGSDSDDELPESMQPVCMQRNSKQNAVIGEFTPRLAQCKLPGIDSPTSESAPSEEVSPQLLTKKPSKNNDIVRWLDFDPKHLESEPASLPVDRYLECETWSGKPVVVPSEYARRISSTLELAQVLQRRPRAEVIEDFVGTGDDDLSVGAGEVIYLLFECDSTYFMAMNKGLTRGRVPKSVLNVLVAP</sequence>
<evidence type="ECO:0000313" key="5">
    <source>
        <dbReference type="EMBL" id="CDS23775.1"/>
    </source>
</evidence>
<dbReference type="PROSITE" id="PS50002">
    <property type="entry name" value="SH3"/>
    <property type="match status" value="1"/>
</dbReference>
<dbReference type="InterPro" id="IPR036028">
    <property type="entry name" value="SH3-like_dom_sf"/>
</dbReference>
<dbReference type="Gene3D" id="2.30.30.40">
    <property type="entry name" value="SH3 Domains"/>
    <property type="match status" value="1"/>
</dbReference>
<evidence type="ECO:0000256" key="2">
    <source>
        <dbReference type="PROSITE-ProRule" id="PRU00192"/>
    </source>
</evidence>
<reference evidence="5" key="2">
    <citation type="submission" date="2014-06" db="EMBL/GenBank/DDBJ databases">
        <authorList>
            <person name="Aslett M."/>
        </authorList>
    </citation>
    <scope>NUCLEOTIDE SEQUENCE</scope>
</reference>
<dbReference type="CDD" id="cd00174">
    <property type="entry name" value="SH3"/>
    <property type="match status" value="1"/>
</dbReference>
<gene>
    <name evidence="5" type="ORF">EgrG_000411400</name>
</gene>
<evidence type="ECO:0000259" key="4">
    <source>
        <dbReference type="PROSITE" id="PS50002"/>
    </source>
</evidence>
<feature type="region of interest" description="Disordered" evidence="3">
    <location>
        <begin position="1"/>
        <end position="36"/>
    </location>
</feature>
<accession>A0A068WUD7</accession>
<dbReference type="SUPFAM" id="SSF50044">
    <property type="entry name" value="SH3-domain"/>
    <property type="match status" value="1"/>
</dbReference>
<proteinExistence type="predicted"/>
<keyword evidence="1 2" id="KW-0728">SH3 domain</keyword>
<dbReference type="WBParaSite" id="EgrG_000411400">
    <property type="protein sequence ID" value="EgrG_000411400"/>
    <property type="gene ID" value="EgrG_000411400"/>
</dbReference>
<dbReference type="InterPro" id="IPR001452">
    <property type="entry name" value="SH3_domain"/>
</dbReference>
<feature type="compositionally biased region" description="Low complexity" evidence="3">
    <location>
        <begin position="1"/>
        <end position="15"/>
    </location>
</feature>
<dbReference type="SMART" id="SM00326">
    <property type="entry name" value="SH3"/>
    <property type="match status" value="1"/>
</dbReference>
<dbReference type="Proteomes" id="UP000492820">
    <property type="component" value="Unassembled WGS sequence"/>
</dbReference>
<evidence type="ECO:0000256" key="1">
    <source>
        <dbReference type="ARBA" id="ARBA00022443"/>
    </source>
</evidence>
<feature type="region of interest" description="Disordered" evidence="3">
    <location>
        <begin position="53"/>
        <end position="77"/>
    </location>
</feature>
<dbReference type="AlphaFoldDB" id="A0A068WUD7"/>
<name>A0A068WUD7_ECHGR</name>
<evidence type="ECO:0000256" key="3">
    <source>
        <dbReference type="SAM" id="MobiDB-lite"/>
    </source>
</evidence>
<feature type="compositionally biased region" description="Acidic residues" evidence="3">
    <location>
        <begin position="16"/>
        <end position="25"/>
    </location>
</feature>
<protein>
    <submittedName>
        <fullName evidence="5 7">Sorbin</fullName>
    </submittedName>
</protein>
<dbReference type="OrthoDB" id="73680at2759"/>
<dbReference type="EMBL" id="LK028594">
    <property type="protein sequence ID" value="CDS23775.1"/>
    <property type="molecule type" value="Genomic_DNA"/>
</dbReference>
<reference evidence="5 6" key="1">
    <citation type="journal article" date="2013" name="Nature">
        <title>The genomes of four tapeworm species reveal adaptations to parasitism.</title>
        <authorList>
            <person name="Tsai I.J."/>
            <person name="Zarowiecki M."/>
            <person name="Holroyd N."/>
            <person name="Garciarrubio A."/>
            <person name="Sanchez-Flores A."/>
            <person name="Brooks K.L."/>
            <person name="Tracey A."/>
            <person name="Bobes R.J."/>
            <person name="Fragoso G."/>
            <person name="Sciutto E."/>
            <person name="Aslett M."/>
            <person name="Beasley H."/>
            <person name="Bennett H.M."/>
            <person name="Cai J."/>
            <person name="Camicia F."/>
            <person name="Clark R."/>
            <person name="Cucher M."/>
            <person name="De Silva N."/>
            <person name="Day T.A."/>
            <person name="Deplazes P."/>
            <person name="Estrada K."/>
            <person name="Fernandez C."/>
            <person name="Holland P.W."/>
            <person name="Hou J."/>
            <person name="Hu S."/>
            <person name="Huckvale T."/>
            <person name="Hung S.S."/>
            <person name="Kamenetzky L."/>
            <person name="Keane J.A."/>
            <person name="Kiss F."/>
            <person name="Koziol U."/>
            <person name="Lambert O."/>
            <person name="Liu K."/>
            <person name="Luo X."/>
            <person name="Luo Y."/>
            <person name="Macchiaroli N."/>
            <person name="Nichol S."/>
            <person name="Paps J."/>
            <person name="Parkinson J."/>
            <person name="Pouchkina-Stantcheva N."/>
            <person name="Riddiford N."/>
            <person name="Rosenzvit M."/>
            <person name="Salinas G."/>
            <person name="Wasmuth J.D."/>
            <person name="Zamanian M."/>
            <person name="Zheng Y."/>
            <person name="Cai X."/>
            <person name="Soberon X."/>
            <person name="Olson P.D."/>
            <person name="Laclette J.P."/>
            <person name="Brehm K."/>
            <person name="Berriman M."/>
            <person name="Garciarrubio A."/>
            <person name="Bobes R.J."/>
            <person name="Fragoso G."/>
            <person name="Sanchez-Flores A."/>
            <person name="Estrada K."/>
            <person name="Cevallos M.A."/>
            <person name="Morett E."/>
            <person name="Gonzalez V."/>
            <person name="Portillo T."/>
            <person name="Ochoa-Leyva A."/>
            <person name="Jose M.V."/>
            <person name="Sciutto E."/>
            <person name="Landa A."/>
            <person name="Jimenez L."/>
            <person name="Valdes V."/>
            <person name="Carrero J.C."/>
            <person name="Larralde C."/>
            <person name="Morales-Montor J."/>
            <person name="Limon-Lason J."/>
            <person name="Soberon X."/>
            <person name="Laclette J.P."/>
        </authorList>
    </citation>
    <scope>NUCLEOTIDE SEQUENCE [LARGE SCALE GENOMIC DNA]</scope>
</reference>
<evidence type="ECO:0000313" key="6">
    <source>
        <dbReference type="Proteomes" id="UP000492820"/>
    </source>
</evidence>